<keyword evidence="2" id="KW-1185">Reference proteome</keyword>
<sequence length="86" mass="9915">MAPSTDENNAWGGSDVYRFERGQLPARVTSMRDGQDGMQVELHYVSSNNYHHWEWTPLASLGQFPDINEVVIRLLKEYMDRRDGTA</sequence>
<dbReference type="EMBL" id="CATQJA010002662">
    <property type="protein sequence ID" value="CAJ0581125.1"/>
    <property type="molecule type" value="Genomic_DNA"/>
</dbReference>
<evidence type="ECO:0000313" key="2">
    <source>
        <dbReference type="Proteomes" id="UP001177023"/>
    </source>
</evidence>
<gene>
    <name evidence="1" type="ORF">MSPICULIGERA_LOCUS19292</name>
</gene>
<proteinExistence type="predicted"/>
<organism evidence="1 2">
    <name type="scientific">Mesorhabditis spiculigera</name>
    <dbReference type="NCBI Taxonomy" id="96644"/>
    <lineage>
        <taxon>Eukaryota</taxon>
        <taxon>Metazoa</taxon>
        <taxon>Ecdysozoa</taxon>
        <taxon>Nematoda</taxon>
        <taxon>Chromadorea</taxon>
        <taxon>Rhabditida</taxon>
        <taxon>Rhabditina</taxon>
        <taxon>Rhabditomorpha</taxon>
        <taxon>Rhabditoidea</taxon>
        <taxon>Rhabditidae</taxon>
        <taxon>Mesorhabditinae</taxon>
        <taxon>Mesorhabditis</taxon>
    </lineage>
</organism>
<reference evidence="1" key="1">
    <citation type="submission" date="2023-06" db="EMBL/GenBank/DDBJ databases">
        <authorList>
            <person name="Delattre M."/>
        </authorList>
    </citation>
    <scope>NUCLEOTIDE SEQUENCE</scope>
    <source>
        <strain evidence="1">AF72</strain>
    </source>
</reference>
<evidence type="ECO:0000313" key="1">
    <source>
        <dbReference type="EMBL" id="CAJ0581125.1"/>
    </source>
</evidence>
<comment type="caution">
    <text evidence="1">The sequence shown here is derived from an EMBL/GenBank/DDBJ whole genome shotgun (WGS) entry which is preliminary data.</text>
</comment>
<feature type="non-terminal residue" evidence="1">
    <location>
        <position position="1"/>
    </location>
</feature>
<dbReference type="Proteomes" id="UP001177023">
    <property type="component" value="Unassembled WGS sequence"/>
</dbReference>
<name>A0AA36D6T6_9BILA</name>
<dbReference type="AlphaFoldDB" id="A0AA36D6T6"/>
<protein>
    <submittedName>
        <fullName evidence="1">Uncharacterized protein</fullName>
    </submittedName>
</protein>
<accession>A0AA36D6T6</accession>